<reference evidence="6" key="3">
    <citation type="submission" date="2018-08" db="EMBL/GenBank/DDBJ databases">
        <title>Streptococcus chenjunshii sp. nov., isolated from stools sample of the Tibetan antelope in the Qinghai-Tibet plateau, China.</title>
        <authorList>
            <person name="Tian Z."/>
        </authorList>
    </citation>
    <scope>NUCLEOTIDE SEQUENCE [LARGE SCALE GENOMIC DNA]</scope>
    <source>
        <strain evidence="6">Z15</strain>
    </source>
</reference>
<dbReference type="InterPro" id="IPR001279">
    <property type="entry name" value="Metallo-B-lactamas"/>
</dbReference>
<keyword evidence="1 5" id="KW-0378">Hydrolase</keyword>
<dbReference type="PANTHER" id="PTHR43546:SF9">
    <property type="entry name" value="L-ASCORBATE-6-PHOSPHATE LACTONASE ULAG-RELATED"/>
    <property type="match status" value="1"/>
</dbReference>
<dbReference type="Proteomes" id="UP000246115">
    <property type="component" value="Chromosome"/>
</dbReference>
<name>A0A372KPJ0_9STRE</name>
<dbReference type="Proteomes" id="UP000262901">
    <property type="component" value="Unassembled WGS sequence"/>
</dbReference>
<feature type="domain" description="Metallo-beta-lactamase" evidence="2">
    <location>
        <begin position="49"/>
        <end position="229"/>
    </location>
</feature>
<accession>A0A346NBV9</accession>
<organism evidence="5 7">
    <name type="scientific">Streptococcus chenjunshii</name>
    <dbReference type="NCBI Taxonomy" id="2173853"/>
    <lineage>
        <taxon>Bacteria</taxon>
        <taxon>Bacillati</taxon>
        <taxon>Bacillota</taxon>
        <taxon>Bacilli</taxon>
        <taxon>Lactobacillales</taxon>
        <taxon>Streptococcaceae</taxon>
        <taxon>Streptococcus</taxon>
    </lineage>
</organism>
<dbReference type="Gene3D" id="3.60.15.10">
    <property type="entry name" value="Ribonuclease Z/Hydroxyacylglutathione hydrolase-like"/>
    <property type="match status" value="1"/>
</dbReference>
<evidence type="ECO:0000313" key="7">
    <source>
        <dbReference type="Proteomes" id="UP000262901"/>
    </source>
</evidence>
<dbReference type="Pfam" id="PF12706">
    <property type="entry name" value="Lactamase_B_2"/>
    <property type="match status" value="1"/>
</dbReference>
<evidence type="ECO:0000313" key="8">
    <source>
        <dbReference type="Proteomes" id="UP000264056"/>
    </source>
</evidence>
<evidence type="ECO:0000259" key="2">
    <source>
        <dbReference type="Pfam" id="PF12706"/>
    </source>
</evidence>
<evidence type="ECO:0000313" key="4">
    <source>
        <dbReference type="EMBL" id="RFU52035.1"/>
    </source>
</evidence>
<evidence type="ECO:0000313" key="5">
    <source>
        <dbReference type="EMBL" id="RFU54227.1"/>
    </source>
</evidence>
<reference evidence="4 8" key="1">
    <citation type="submission" date="2018-08" db="EMBL/GenBank/DDBJ databases">
        <title>Draft genome of Streptococcus sp .nov. Z2.</title>
        <authorList>
            <person name="Tian Z."/>
        </authorList>
    </citation>
    <scope>NUCLEOTIDE SEQUENCE [LARGE SCALE GENOMIC DNA]</scope>
    <source>
        <strain evidence="4 8">Z2</strain>
    </source>
</reference>
<dbReference type="EMBL" id="QVQY01000001">
    <property type="protein sequence ID" value="RFU52035.1"/>
    <property type="molecule type" value="Genomic_DNA"/>
</dbReference>
<evidence type="ECO:0000256" key="1">
    <source>
        <dbReference type="ARBA" id="ARBA00022801"/>
    </source>
</evidence>
<dbReference type="RefSeq" id="WP_116877324.1">
    <property type="nucleotide sequence ID" value="NZ_CP031733.1"/>
</dbReference>
<keyword evidence="8" id="KW-1185">Reference proteome</keyword>
<dbReference type="Proteomes" id="UP000264056">
    <property type="component" value="Unassembled WGS sequence"/>
</dbReference>
<evidence type="ECO:0000313" key="6">
    <source>
        <dbReference type="Proteomes" id="UP000246115"/>
    </source>
</evidence>
<dbReference type="GO" id="GO:0016787">
    <property type="term" value="F:hydrolase activity"/>
    <property type="evidence" value="ECO:0007669"/>
    <property type="project" value="UniProtKB-KW"/>
</dbReference>
<dbReference type="InterPro" id="IPR050114">
    <property type="entry name" value="UPF0173_UPF0282_UlaG_hydrolase"/>
</dbReference>
<dbReference type="SUPFAM" id="SSF56281">
    <property type="entry name" value="Metallo-hydrolase/oxidoreductase"/>
    <property type="match status" value="1"/>
</dbReference>
<accession>A0A372KPJ0</accession>
<dbReference type="EMBL" id="CP031733">
    <property type="protein sequence ID" value="AXQ78504.1"/>
    <property type="molecule type" value="Genomic_DNA"/>
</dbReference>
<dbReference type="EMBL" id="QVQZ01000001">
    <property type="protein sequence ID" value="RFU54227.1"/>
    <property type="molecule type" value="Genomic_DNA"/>
</dbReference>
<protein>
    <submittedName>
        <fullName evidence="5">MBL fold metallo-hydrolase</fullName>
    </submittedName>
</protein>
<dbReference type="AlphaFoldDB" id="A0A372KPJ0"/>
<gene>
    <name evidence="3" type="ORF">DDV21_005120</name>
    <name evidence="4" type="ORF">DDV22_00925</name>
    <name evidence="5" type="ORF">DDV23_01480</name>
</gene>
<reference evidence="3" key="4">
    <citation type="journal article" date="2019" name="Int. J. Syst. Evol. Microbiol.">
        <title>Streptococcus chenjunshii sp. nov. isolated from feces of Tibetan antelopes.</title>
        <authorList>
            <person name="Tian Z."/>
            <person name="Lu S."/>
            <person name="Jin D."/>
            <person name="Yang J."/>
            <person name="Pu J."/>
            <person name="Lai X.H."/>
            <person name="Bai X.N."/>
            <person name="Wu X.M."/>
            <person name="Li J."/>
            <person name="Wang S."/>
            <person name="Xu J."/>
        </authorList>
    </citation>
    <scope>NUCLEOTIDE SEQUENCE</scope>
    <source>
        <strain evidence="3">Z15</strain>
    </source>
</reference>
<dbReference type="KEGG" id="schj:DDV21_005120"/>
<evidence type="ECO:0000313" key="3">
    <source>
        <dbReference type="EMBL" id="AXQ78504.1"/>
    </source>
</evidence>
<reference evidence="5 7" key="2">
    <citation type="submission" date="2018-08" db="EMBL/GenBank/DDBJ databases">
        <title>Draft genome of Streptococcus sp. nov. Z1.</title>
        <authorList>
            <person name="Tian Z."/>
        </authorList>
    </citation>
    <scope>NUCLEOTIDE SEQUENCE [LARGE SCALE GENOMIC DNA]</scope>
    <source>
        <strain evidence="5">Z1</strain>
        <strain evidence="7">Z1(2018)</strain>
    </source>
</reference>
<dbReference type="PANTHER" id="PTHR43546">
    <property type="entry name" value="UPF0173 METAL-DEPENDENT HYDROLASE MJ1163-RELATED"/>
    <property type="match status" value="1"/>
</dbReference>
<proteinExistence type="predicted"/>
<dbReference type="InterPro" id="IPR036866">
    <property type="entry name" value="RibonucZ/Hydroxyglut_hydro"/>
</dbReference>
<dbReference type="OrthoDB" id="9789133at2"/>
<sequence>MKIRFSKDGQAMPDKTVEIPMSAFDKIEGTEVYWLGNASILINSRGTIILIDPILDSFDMPLLIDMPIDSKTIPRVDALLISHIDNDHLSFETLNNIKAVTASFHAPAHVADVMNEEGFDTQEHAVGATFSVNDVTITTTPTRHNWQNQMPKYQYREWKEEEYVGYWLETPDGSIWLPSDSQLLPEHLEMPQPDMILFDFSDNDWHITYDGAVKEADTYPNADLICIHWGSIDAATWNTFNGNPEDLVKDVVNPERVHALNVGGKLSLKAKS</sequence>